<dbReference type="SMART" id="SM00422">
    <property type="entry name" value="HTH_MERR"/>
    <property type="match status" value="1"/>
</dbReference>
<dbReference type="EMBL" id="JAPWGY010000005">
    <property type="protein sequence ID" value="MCZ4282048.1"/>
    <property type="molecule type" value="Genomic_DNA"/>
</dbReference>
<dbReference type="Proteomes" id="UP001069802">
    <property type="component" value="Unassembled WGS sequence"/>
</dbReference>
<proteinExistence type="predicted"/>
<keyword evidence="6" id="KW-0175">Coiled coil</keyword>
<sequence length="130" mass="14648">MKIGQVSEKSGLPTKTIRYYESIGLVAPAGRTAAGYRAYDKNDLETLKFIQRARSLGFSIQEVSALLMLWNDRNRASAQVKELAKRHVEEIDRKVAELQSMKETLSTLIDKCHGDDRPNCPILNDLANVR</sequence>
<dbReference type="SUPFAM" id="SSF46955">
    <property type="entry name" value="Putative DNA-binding domain"/>
    <property type="match status" value="1"/>
</dbReference>
<evidence type="ECO:0000256" key="1">
    <source>
        <dbReference type="ARBA" id="ARBA00004496"/>
    </source>
</evidence>
<dbReference type="PANTHER" id="PTHR30204:SF94">
    <property type="entry name" value="HEAVY METAL-DEPENDENT TRANSCRIPTIONAL REGULATOR HI_0293-RELATED"/>
    <property type="match status" value="1"/>
</dbReference>
<accession>A0ABT4LLS3</accession>
<dbReference type="NCBIfam" id="TIGR02044">
    <property type="entry name" value="CueR"/>
    <property type="match status" value="1"/>
</dbReference>
<dbReference type="InterPro" id="IPR000551">
    <property type="entry name" value="MerR-type_HTH_dom"/>
</dbReference>
<dbReference type="RefSeq" id="WP_269424197.1">
    <property type="nucleotide sequence ID" value="NZ_JAPWGY010000005.1"/>
</dbReference>
<reference evidence="8" key="1">
    <citation type="submission" date="2022-12" db="EMBL/GenBank/DDBJ databases">
        <title>Bacterial isolates from different developmental stages of Nematostella vectensis.</title>
        <authorList>
            <person name="Fraune S."/>
        </authorList>
    </citation>
    <scope>NUCLEOTIDE SEQUENCE</scope>
    <source>
        <strain evidence="8">G21630-S1</strain>
    </source>
</reference>
<evidence type="ECO:0000256" key="2">
    <source>
        <dbReference type="ARBA" id="ARBA00022490"/>
    </source>
</evidence>
<dbReference type="PANTHER" id="PTHR30204">
    <property type="entry name" value="REDOX-CYCLING DRUG-SENSING TRANSCRIPTIONAL ACTIVATOR SOXR"/>
    <property type="match status" value="1"/>
</dbReference>
<keyword evidence="5" id="KW-0804">Transcription</keyword>
<comment type="subcellular location">
    <subcellularLocation>
        <location evidence="1">Cytoplasm</location>
    </subcellularLocation>
</comment>
<dbReference type="Gene3D" id="1.10.1660.10">
    <property type="match status" value="1"/>
</dbReference>
<dbReference type="InterPro" id="IPR011789">
    <property type="entry name" value="CueR"/>
</dbReference>
<dbReference type="InterPro" id="IPR009061">
    <property type="entry name" value="DNA-bd_dom_put_sf"/>
</dbReference>
<evidence type="ECO:0000313" key="9">
    <source>
        <dbReference type="Proteomes" id="UP001069802"/>
    </source>
</evidence>
<dbReference type="Pfam" id="PF00376">
    <property type="entry name" value="MerR"/>
    <property type="match status" value="1"/>
</dbReference>
<keyword evidence="3" id="KW-0805">Transcription regulation</keyword>
<name>A0ABT4LLS3_9PROT</name>
<dbReference type="PROSITE" id="PS50937">
    <property type="entry name" value="HTH_MERR_2"/>
    <property type="match status" value="1"/>
</dbReference>
<evidence type="ECO:0000256" key="5">
    <source>
        <dbReference type="ARBA" id="ARBA00023163"/>
    </source>
</evidence>
<dbReference type="InterPro" id="IPR047057">
    <property type="entry name" value="MerR_fam"/>
</dbReference>
<keyword evidence="2" id="KW-0963">Cytoplasm</keyword>
<dbReference type="InterPro" id="IPR015358">
    <property type="entry name" value="Tscrpt_reg_MerR_DNA-bd"/>
</dbReference>
<dbReference type="PRINTS" id="PR00040">
    <property type="entry name" value="HTHMERR"/>
</dbReference>
<dbReference type="Pfam" id="PF09278">
    <property type="entry name" value="MerR-DNA-bind"/>
    <property type="match status" value="1"/>
</dbReference>
<gene>
    <name evidence="8" type="primary">cueR</name>
    <name evidence="8" type="ORF">O4H49_14765</name>
</gene>
<feature type="coiled-coil region" evidence="6">
    <location>
        <begin position="81"/>
        <end position="108"/>
    </location>
</feature>
<evidence type="ECO:0000259" key="7">
    <source>
        <dbReference type="PROSITE" id="PS50937"/>
    </source>
</evidence>
<keyword evidence="9" id="KW-1185">Reference proteome</keyword>
<feature type="domain" description="HTH merR-type" evidence="7">
    <location>
        <begin position="1"/>
        <end position="69"/>
    </location>
</feature>
<evidence type="ECO:0000256" key="6">
    <source>
        <dbReference type="SAM" id="Coils"/>
    </source>
</evidence>
<dbReference type="CDD" id="cd01108">
    <property type="entry name" value="HTH_CueR"/>
    <property type="match status" value="1"/>
</dbReference>
<keyword evidence="4" id="KW-0238">DNA-binding</keyword>
<evidence type="ECO:0000256" key="3">
    <source>
        <dbReference type="ARBA" id="ARBA00023015"/>
    </source>
</evidence>
<organism evidence="8 9">
    <name type="scientific">Kiloniella laminariae</name>
    <dbReference type="NCBI Taxonomy" id="454162"/>
    <lineage>
        <taxon>Bacteria</taxon>
        <taxon>Pseudomonadati</taxon>
        <taxon>Pseudomonadota</taxon>
        <taxon>Alphaproteobacteria</taxon>
        <taxon>Rhodospirillales</taxon>
        <taxon>Kiloniellaceae</taxon>
        <taxon>Kiloniella</taxon>
    </lineage>
</organism>
<comment type="caution">
    <text evidence="8">The sequence shown here is derived from an EMBL/GenBank/DDBJ whole genome shotgun (WGS) entry which is preliminary data.</text>
</comment>
<protein>
    <submittedName>
        <fullName evidence="8">Cu(I)-responsive transcriptional regulator</fullName>
    </submittedName>
</protein>
<evidence type="ECO:0000313" key="8">
    <source>
        <dbReference type="EMBL" id="MCZ4282048.1"/>
    </source>
</evidence>
<evidence type="ECO:0000256" key="4">
    <source>
        <dbReference type="ARBA" id="ARBA00023125"/>
    </source>
</evidence>